<name>A0AAV4RRL2_9ARAC</name>
<comment type="caution">
    <text evidence="1">The sequence shown here is derived from an EMBL/GenBank/DDBJ whole genome shotgun (WGS) entry which is preliminary data.</text>
</comment>
<accession>A0AAV4RRL2</accession>
<sequence>MLATTAKGCLERKERFRYLVFPAGRTVITQERFNGAIGMGSRFEARRNNRMDTFAFHLQLKVLPVIPTLSCKLRLNNFLLFALALNSSLGFKNLLRCFSI</sequence>
<evidence type="ECO:0000313" key="1">
    <source>
        <dbReference type="EMBL" id="GIY22752.1"/>
    </source>
</evidence>
<keyword evidence="2" id="KW-1185">Reference proteome</keyword>
<proteinExistence type="predicted"/>
<dbReference type="EMBL" id="BPLQ01006477">
    <property type="protein sequence ID" value="GIY22752.1"/>
    <property type="molecule type" value="Genomic_DNA"/>
</dbReference>
<dbReference type="Proteomes" id="UP001054837">
    <property type="component" value="Unassembled WGS sequence"/>
</dbReference>
<organism evidence="1 2">
    <name type="scientific">Caerostris darwini</name>
    <dbReference type="NCBI Taxonomy" id="1538125"/>
    <lineage>
        <taxon>Eukaryota</taxon>
        <taxon>Metazoa</taxon>
        <taxon>Ecdysozoa</taxon>
        <taxon>Arthropoda</taxon>
        <taxon>Chelicerata</taxon>
        <taxon>Arachnida</taxon>
        <taxon>Araneae</taxon>
        <taxon>Araneomorphae</taxon>
        <taxon>Entelegynae</taxon>
        <taxon>Araneoidea</taxon>
        <taxon>Araneidae</taxon>
        <taxon>Caerostris</taxon>
    </lineage>
</organism>
<reference evidence="1 2" key="1">
    <citation type="submission" date="2021-06" db="EMBL/GenBank/DDBJ databases">
        <title>Caerostris darwini draft genome.</title>
        <authorList>
            <person name="Kono N."/>
            <person name="Arakawa K."/>
        </authorList>
    </citation>
    <scope>NUCLEOTIDE SEQUENCE [LARGE SCALE GENOMIC DNA]</scope>
</reference>
<protein>
    <submittedName>
        <fullName evidence="1">Uncharacterized protein</fullName>
    </submittedName>
</protein>
<dbReference type="AlphaFoldDB" id="A0AAV4RRL2"/>
<gene>
    <name evidence="1" type="ORF">CDAR_518211</name>
</gene>
<evidence type="ECO:0000313" key="2">
    <source>
        <dbReference type="Proteomes" id="UP001054837"/>
    </source>
</evidence>